<comment type="caution">
    <text evidence="2">The sequence shown here is derived from an EMBL/GenBank/DDBJ whole genome shotgun (WGS) entry which is preliminary data.</text>
</comment>
<accession>A0AA36CYM4</accession>
<evidence type="ECO:0000256" key="1">
    <source>
        <dbReference type="SAM" id="SignalP"/>
    </source>
</evidence>
<protein>
    <submittedName>
        <fullName evidence="2">Uncharacterized protein</fullName>
    </submittedName>
</protein>
<proteinExistence type="predicted"/>
<evidence type="ECO:0000313" key="3">
    <source>
        <dbReference type="Proteomes" id="UP001177023"/>
    </source>
</evidence>
<organism evidence="2 3">
    <name type="scientific">Mesorhabditis spiculigera</name>
    <dbReference type="NCBI Taxonomy" id="96644"/>
    <lineage>
        <taxon>Eukaryota</taxon>
        <taxon>Metazoa</taxon>
        <taxon>Ecdysozoa</taxon>
        <taxon>Nematoda</taxon>
        <taxon>Chromadorea</taxon>
        <taxon>Rhabditida</taxon>
        <taxon>Rhabditina</taxon>
        <taxon>Rhabditomorpha</taxon>
        <taxon>Rhabditoidea</taxon>
        <taxon>Rhabditidae</taxon>
        <taxon>Mesorhabditinae</taxon>
        <taxon>Mesorhabditis</taxon>
    </lineage>
</organism>
<feature type="chain" id="PRO_5041279678" evidence="1">
    <location>
        <begin position="16"/>
        <end position="199"/>
    </location>
</feature>
<dbReference type="AlphaFoldDB" id="A0AA36CYM4"/>
<feature type="signal peptide" evidence="1">
    <location>
        <begin position="1"/>
        <end position="15"/>
    </location>
</feature>
<reference evidence="2" key="1">
    <citation type="submission" date="2023-06" db="EMBL/GenBank/DDBJ databases">
        <authorList>
            <person name="Delattre M."/>
        </authorList>
    </citation>
    <scope>NUCLEOTIDE SEQUENCE</scope>
    <source>
        <strain evidence="2">AF72</strain>
    </source>
</reference>
<dbReference type="EMBL" id="CATQJA010002650">
    <property type="protein sequence ID" value="CAJ0577390.1"/>
    <property type="molecule type" value="Genomic_DNA"/>
</dbReference>
<keyword evidence="3" id="KW-1185">Reference proteome</keyword>
<dbReference type="Proteomes" id="UP001177023">
    <property type="component" value="Unassembled WGS sequence"/>
</dbReference>
<feature type="non-terminal residue" evidence="2">
    <location>
        <position position="199"/>
    </location>
</feature>
<gene>
    <name evidence="2" type="ORF">MSPICULIGERA_LOCUS15663</name>
</gene>
<keyword evidence="1" id="KW-0732">Signal</keyword>
<evidence type="ECO:0000313" key="2">
    <source>
        <dbReference type="EMBL" id="CAJ0577390.1"/>
    </source>
</evidence>
<name>A0AA36CYM4_9BILA</name>
<sequence>MICLLAILVFAAVHSTVPPLAVKMTGFAVEDEFPNPSRISIGMTAAHPNRDHVLEHVLLTTYKDGKFVGDTASFGEKEVQRFQLGHVSFVSVTVEVFINKGERDVRCGFLQWGFDPKDPAPEAFTTDCTSRYSMITMNLSVICPPGLNGIVCAHKCECPNCEPSCVTASRATAPAQQLASSSGKQNLLFAPLIFVALSL</sequence>